<dbReference type="Proteomes" id="UP001352852">
    <property type="component" value="Unassembled WGS sequence"/>
</dbReference>
<dbReference type="EMBL" id="JAHUTJ010047013">
    <property type="protein sequence ID" value="MED6282485.1"/>
    <property type="molecule type" value="Genomic_DNA"/>
</dbReference>
<gene>
    <name evidence="2" type="ORF">CHARACLAT_032687</name>
</gene>
<accession>A0ABU7E5L0</accession>
<feature type="compositionally biased region" description="Low complexity" evidence="1">
    <location>
        <begin position="39"/>
        <end position="57"/>
    </location>
</feature>
<evidence type="ECO:0000313" key="3">
    <source>
        <dbReference type="Proteomes" id="UP001352852"/>
    </source>
</evidence>
<name>A0ABU7E5L0_9TELE</name>
<keyword evidence="3" id="KW-1185">Reference proteome</keyword>
<evidence type="ECO:0000313" key="2">
    <source>
        <dbReference type="EMBL" id="MED6282485.1"/>
    </source>
</evidence>
<reference evidence="2 3" key="1">
    <citation type="submission" date="2021-06" db="EMBL/GenBank/DDBJ databases">
        <authorList>
            <person name="Palmer J.M."/>
        </authorList>
    </citation>
    <scope>NUCLEOTIDE SEQUENCE [LARGE SCALE GENOMIC DNA]</scope>
    <source>
        <strain evidence="2 3">CL_MEX2019</strain>
        <tissue evidence="2">Muscle</tissue>
    </source>
</reference>
<evidence type="ECO:0000256" key="1">
    <source>
        <dbReference type="SAM" id="MobiDB-lite"/>
    </source>
</evidence>
<sequence>VPDPASLLAERPHYRTKTKLTPGSSLLLALRPSQPPGQLSRTLSTLRRSNTLRSSRLQAVPGEASPRPRLCSHLPGGANLAPTFTCSWLMVPFSPFSLS</sequence>
<feature type="region of interest" description="Disordered" evidence="1">
    <location>
        <begin position="20"/>
        <end position="68"/>
    </location>
</feature>
<feature type="non-terminal residue" evidence="2">
    <location>
        <position position="1"/>
    </location>
</feature>
<proteinExistence type="predicted"/>
<protein>
    <submittedName>
        <fullName evidence="2">Uncharacterized protein</fullName>
    </submittedName>
</protein>
<comment type="caution">
    <text evidence="2">The sequence shown here is derived from an EMBL/GenBank/DDBJ whole genome shotgun (WGS) entry which is preliminary data.</text>
</comment>
<organism evidence="2 3">
    <name type="scientific">Characodon lateralis</name>
    <dbReference type="NCBI Taxonomy" id="208331"/>
    <lineage>
        <taxon>Eukaryota</taxon>
        <taxon>Metazoa</taxon>
        <taxon>Chordata</taxon>
        <taxon>Craniata</taxon>
        <taxon>Vertebrata</taxon>
        <taxon>Euteleostomi</taxon>
        <taxon>Actinopterygii</taxon>
        <taxon>Neopterygii</taxon>
        <taxon>Teleostei</taxon>
        <taxon>Neoteleostei</taxon>
        <taxon>Acanthomorphata</taxon>
        <taxon>Ovalentaria</taxon>
        <taxon>Atherinomorphae</taxon>
        <taxon>Cyprinodontiformes</taxon>
        <taxon>Goodeidae</taxon>
        <taxon>Characodon</taxon>
    </lineage>
</organism>